<dbReference type="GeneID" id="25305936"/>
<gene>
    <name evidence="1" type="ORF">Z517_06446</name>
</gene>
<dbReference type="Proteomes" id="UP000053029">
    <property type="component" value="Unassembled WGS sequence"/>
</dbReference>
<reference evidence="1 2" key="1">
    <citation type="submission" date="2015-01" db="EMBL/GenBank/DDBJ databases">
        <title>The Genome Sequence of Fonsecaea pedrosoi CBS 271.37.</title>
        <authorList>
            <consortium name="The Broad Institute Genomics Platform"/>
            <person name="Cuomo C."/>
            <person name="de Hoog S."/>
            <person name="Gorbushina A."/>
            <person name="Stielow B."/>
            <person name="Teixiera M."/>
            <person name="Abouelleil A."/>
            <person name="Chapman S.B."/>
            <person name="Priest M."/>
            <person name="Young S.K."/>
            <person name="Wortman J."/>
            <person name="Nusbaum C."/>
            <person name="Birren B."/>
        </authorList>
    </citation>
    <scope>NUCLEOTIDE SEQUENCE [LARGE SCALE GENOMIC DNA]</scope>
    <source>
        <strain evidence="1 2">CBS 271.37</strain>
    </source>
</reference>
<sequence>MAQPPITSIIPQFTRFLTSPWTRAKTPYGFDDAIQRAHLDATEQIFLSVDFRAWLSFFLAQSRRSGRSSNTAVDRTRRLSAEDQREVANQVFAAKPHATVSVAVEKLRKRYTELLGAPSRAVQPAIVPSVESHLRSSSPIMSFAQPEPFYHALQTATTGSSDGNLATSAEISLPLTASTSLEVSELQTQTIENPAAEQLLQIFPIYLCGAISKIGTRARISMVFPYSLDLVCLMGLTIESNKVEYIAMELFGIHLETAGEVRYMILDTGVRVTPGKDLTLSGARPKGIERLLGLSMSQEIDIIRKDEKEKAIPVTHLVTMQISSDARKNAFLNVSLPQTYGLQIRRSLF</sequence>
<dbReference type="VEuPathDB" id="FungiDB:Z517_06446"/>
<evidence type="ECO:0000313" key="1">
    <source>
        <dbReference type="EMBL" id="KIW79831.1"/>
    </source>
</evidence>
<organism evidence="1 2">
    <name type="scientific">Fonsecaea pedrosoi CBS 271.37</name>
    <dbReference type="NCBI Taxonomy" id="1442368"/>
    <lineage>
        <taxon>Eukaryota</taxon>
        <taxon>Fungi</taxon>
        <taxon>Dikarya</taxon>
        <taxon>Ascomycota</taxon>
        <taxon>Pezizomycotina</taxon>
        <taxon>Eurotiomycetes</taxon>
        <taxon>Chaetothyriomycetidae</taxon>
        <taxon>Chaetothyriales</taxon>
        <taxon>Herpotrichiellaceae</taxon>
        <taxon>Fonsecaea</taxon>
    </lineage>
</organism>
<dbReference type="RefSeq" id="XP_013283639.1">
    <property type="nucleotide sequence ID" value="XM_013428185.1"/>
</dbReference>
<proteinExistence type="predicted"/>
<dbReference type="EMBL" id="KN846972">
    <property type="protein sequence ID" value="KIW79831.1"/>
    <property type="molecule type" value="Genomic_DNA"/>
</dbReference>
<dbReference type="STRING" id="1442368.A0A0D2DPY3"/>
<evidence type="ECO:0000313" key="2">
    <source>
        <dbReference type="Proteomes" id="UP000053029"/>
    </source>
</evidence>
<name>A0A0D2DPY3_9EURO</name>
<dbReference type="AlphaFoldDB" id="A0A0D2DPY3"/>
<keyword evidence="2" id="KW-1185">Reference proteome</keyword>
<dbReference type="HOGENOM" id="CLU_028279_1_1_1"/>
<protein>
    <submittedName>
        <fullName evidence="1">Uncharacterized protein</fullName>
    </submittedName>
</protein>
<accession>A0A0D2DPY3</accession>